<evidence type="ECO:0000256" key="18">
    <source>
        <dbReference type="PROSITE-ProRule" id="PRU00221"/>
    </source>
</evidence>
<evidence type="ECO:0000256" key="20">
    <source>
        <dbReference type="SAM" id="MobiDB-lite"/>
    </source>
</evidence>
<dbReference type="GO" id="GO:0070534">
    <property type="term" value="P:protein K63-linked ubiquitination"/>
    <property type="evidence" value="ECO:0007669"/>
    <property type="project" value="UniProtKB-UniRule"/>
</dbReference>
<keyword evidence="12 19" id="KW-0833">Ubl conjugation pathway</keyword>
<evidence type="ECO:0000256" key="13">
    <source>
        <dbReference type="ARBA" id="ARBA00022833"/>
    </source>
</evidence>
<evidence type="ECO:0000259" key="21">
    <source>
        <dbReference type="PROSITE" id="PS51698"/>
    </source>
</evidence>
<keyword evidence="7" id="KW-0479">Metal-binding</keyword>
<dbReference type="SUPFAM" id="SSF50978">
    <property type="entry name" value="WD40 repeat-like"/>
    <property type="match status" value="1"/>
</dbReference>
<dbReference type="GO" id="GO:0000974">
    <property type="term" value="C:Prp19 complex"/>
    <property type="evidence" value="ECO:0007669"/>
    <property type="project" value="UniProtKB-UniRule"/>
</dbReference>
<feature type="region of interest" description="Disordered" evidence="20">
    <location>
        <begin position="625"/>
        <end position="695"/>
    </location>
</feature>
<dbReference type="InterPro" id="IPR013083">
    <property type="entry name" value="Znf_RING/FYVE/PHD"/>
</dbReference>
<dbReference type="FunFam" id="3.30.40.10:FF:000027">
    <property type="entry name" value="Pre-mRNA-processing factor 19, putative"/>
    <property type="match status" value="1"/>
</dbReference>
<dbReference type="InterPro" id="IPR038959">
    <property type="entry name" value="Prp19"/>
</dbReference>
<evidence type="ECO:0000256" key="8">
    <source>
        <dbReference type="ARBA" id="ARBA00022728"/>
    </source>
</evidence>
<dbReference type="InterPro" id="IPR055340">
    <property type="entry name" value="RING-Ubox_PRP19"/>
</dbReference>
<dbReference type="Pfam" id="PF08606">
    <property type="entry name" value="Prp19"/>
    <property type="match status" value="1"/>
</dbReference>
<dbReference type="GO" id="GO:0008270">
    <property type="term" value="F:zinc ion binding"/>
    <property type="evidence" value="ECO:0007669"/>
    <property type="project" value="UniProtKB-KW"/>
</dbReference>
<dbReference type="SMART" id="SM00504">
    <property type="entry name" value="Ubox"/>
    <property type="match status" value="1"/>
</dbReference>
<gene>
    <name evidence="22" type="ORF">GRF29_28g140373</name>
</gene>
<evidence type="ECO:0000313" key="22">
    <source>
        <dbReference type="EMBL" id="KAK3213509.1"/>
    </source>
</evidence>
<dbReference type="InterPro" id="IPR013915">
    <property type="entry name" value="Prp19_cc"/>
</dbReference>
<dbReference type="InterPro" id="IPR036322">
    <property type="entry name" value="WD40_repeat_dom_sf"/>
</dbReference>
<dbReference type="AlphaFoldDB" id="A0AAN6M2H0"/>
<keyword evidence="15 19" id="KW-0508">mRNA splicing</keyword>
<evidence type="ECO:0000256" key="3">
    <source>
        <dbReference type="ARBA" id="ARBA00006388"/>
    </source>
</evidence>
<dbReference type="Gene3D" id="3.30.40.10">
    <property type="entry name" value="Zinc/RING finger domain, C3HC4 (zinc finger)"/>
    <property type="match status" value="1"/>
</dbReference>
<dbReference type="SUPFAM" id="SSF57850">
    <property type="entry name" value="RING/U-box"/>
    <property type="match status" value="1"/>
</dbReference>
<evidence type="ECO:0000256" key="19">
    <source>
        <dbReference type="RuleBase" id="RU367101"/>
    </source>
</evidence>
<comment type="pathway">
    <text evidence="2 19">Protein modification; protein ubiquitination.</text>
</comment>
<evidence type="ECO:0000256" key="17">
    <source>
        <dbReference type="ARBA" id="ARBA00023242"/>
    </source>
</evidence>
<evidence type="ECO:0000256" key="15">
    <source>
        <dbReference type="ARBA" id="ARBA00023187"/>
    </source>
</evidence>
<name>A0AAN6M2H0_9PLEO</name>
<dbReference type="Gene3D" id="2.130.10.10">
    <property type="entry name" value="YVTN repeat-like/Quinoprotein amine dehydrogenase"/>
    <property type="match status" value="1"/>
</dbReference>
<evidence type="ECO:0000256" key="9">
    <source>
        <dbReference type="ARBA" id="ARBA00022737"/>
    </source>
</evidence>
<feature type="compositionally biased region" description="Basic and acidic residues" evidence="20">
    <location>
        <begin position="629"/>
        <end position="641"/>
    </location>
</feature>
<dbReference type="InterPro" id="IPR015943">
    <property type="entry name" value="WD40/YVTN_repeat-like_dom_sf"/>
</dbReference>
<protein>
    <recommendedName>
        <fullName evidence="19">Pre-mRNA-processing factor 19</fullName>
        <ecNumber evidence="19">2.3.2.27</ecNumber>
    </recommendedName>
</protein>
<evidence type="ECO:0000256" key="2">
    <source>
        <dbReference type="ARBA" id="ARBA00004906"/>
    </source>
</evidence>
<dbReference type="GO" id="GO:0006281">
    <property type="term" value="P:DNA repair"/>
    <property type="evidence" value="ECO:0007669"/>
    <property type="project" value="UniProtKB-KW"/>
</dbReference>
<dbReference type="InterPro" id="IPR003613">
    <property type="entry name" value="Ubox_domain"/>
</dbReference>
<dbReference type="EMBL" id="WVTA01000004">
    <property type="protein sequence ID" value="KAK3213509.1"/>
    <property type="molecule type" value="Genomic_DNA"/>
</dbReference>
<keyword evidence="14" id="KW-0697">Rotamase</keyword>
<evidence type="ECO:0000256" key="7">
    <source>
        <dbReference type="ARBA" id="ARBA00022723"/>
    </source>
</evidence>
<keyword evidence="8 19" id="KW-0747">Spliceosome</keyword>
<keyword evidence="23" id="KW-1185">Reference proteome</keyword>
<keyword evidence="17 19" id="KW-0539">Nucleus</keyword>
<evidence type="ECO:0000313" key="23">
    <source>
        <dbReference type="Proteomes" id="UP001280581"/>
    </source>
</evidence>
<feature type="region of interest" description="Disordered" evidence="20">
    <location>
        <begin position="755"/>
        <end position="775"/>
    </location>
</feature>
<dbReference type="PROSITE" id="PS00518">
    <property type="entry name" value="ZF_RING_1"/>
    <property type="match status" value="1"/>
</dbReference>
<keyword evidence="9" id="KW-0677">Repeat</keyword>
<feature type="domain" description="U-box" evidence="21">
    <location>
        <begin position="1"/>
        <end position="70"/>
    </location>
</feature>
<evidence type="ECO:0000256" key="11">
    <source>
        <dbReference type="ARBA" id="ARBA00022771"/>
    </source>
</evidence>
<keyword evidence="16 19" id="KW-0234">DNA repair</keyword>
<evidence type="ECO:0000256" key="5">
    <source>
        <dbReference type="ARBA" id="ARBA00022664"/>
    </source>
</evidence>
<keyword evidence="6 19" id="KW-0808">Transferase</keyword>
<dbReference type="GO" id="GO:0005737">
    <property type="term" value="C:cytoplasm"/>
    <property type="evidence" value="ECO:0007669"/>
    <property type="project" value="TreeGrafter"/>
</dbReference>
<keyword evidence="14" id="KW-0413">Isomerase</keyword>
<reference evidence="22 23" key="1">
    <citation type="submission" date="2021-02" db="EMBL/GenBank/DDBJ databases">
        <title>Genome assembly of Pseudopithomyces chartarum.</title>
        <authorList>
            <person name="Jauregui R."/>
            <person name="Singh J."/>
            <person name="Voisey C."/>
        </authorList>
    </citation>
    <scope>NUCLEOTIDE SEQUENCE [LARGE SCALE GENOMIC DNA]</scope>
    <source>
        <strain evidence="22 23">AGR01</strain>
    </source>
</reference>
<evidence type="ECO:0000256" key="6">
    <source>
        <dbReference type="ARBA" id="ARBA00022679"/>
    </source>
</evidence>
<keyword evidence="10 19" id="KW-0227">DNA damage</keyword>
<dbReference type="GO" id="GO:0003755">
    <property type="term" value="F:peptidyl-prolyl cis-trans isomerase activity"/>
    <property type="evidence" value="ECO:0007669"/>
    <property type="project" value="UniProtKB-KW"/>
</dbReference>
<keyword evidence="5 19" id="KW-0507">mRNA processing</keyword>
<dbReference type="InterPro" id="IPR017907">
    <property type="entry name" value="Znf_RING_CS"/>
</dbReference>
<accession>A0AAN6M2H0</accession>
<comment type="caution">
    <text evidence="22">The sequence shown here is derived from an EMBL/GenBank/DDBJ whole genome shotgun (WGS) entry which is preliminary data.</text>
</comment>
<feature type="region of interest" description="Disordered" evidence="20">
    <location>
        <begin position="709"/>
        <end position="730"/>
    </location>
</feature>
<dbReference type="PANTHER" id="PTHR43995">
    <property type="entry name" value="PRE-MRNA-PROCESSING FACTOR 19"/>
    <property type="match status" value="1"/>
</dbReference>
<feature type="compositionally biased region" description="Pro residues" evidence="20">
    <location>
        <begin position="715"/>
        <end position="727"/>
    </location>
</feature>
<dbReference type="InterPro" id="IPR001680">
    <property type="entry name" value="WD40_rpt"/>
</dbReference>
<dbReference type="CDD" id="cd16656">
    <property type="entry name" value="RING-Ubox_PRP19"/>
    <property type="match status" value="1"/>
</dbReference>
<dbReference type="PROSITE" id="PS51698">
    <property type="entry name" value="U_BOX"/>
    <property type="match status" value="1"/>
</dbReference>
<evidence type="ECO:0000256" key="10">
    <source>
        <dbReference type="ARBA" id="ARBA00022763"/>
    </source>
</evidence>
<dbReference type="PANTHER" id="PTHR43995:SF1">
    <property type="entry name" value="PRE-MRNA-PROCESSING FACTOR 19"/>
    <property type="match status" value="1"/>
</dbReference>
<sequence length="1005" mass="109218">MLCAISGVAPEYPVASRKSGNVFERRLIEAHIAEHHSDPVTGEDLTIDDLIELKSPRIVTPRPPNLTSIPSLLSAFQNEWDAIVLETFTLKQQLAQTRQELSTALYQNDAATRVIARLSKERDLAREALSNVTISGGAKDGDKMEVDGQALPDDLVAQVDETQQQLFATRRKRPIPDGWATGEDVSTFDIASSTDAFYPGSTSVSVNAAGDQVIFGGSDGVAGVYSLPEQKLLYTLQAGSAVTATAWTGDRAAVGTASGATKIFEAGNEIAELASHAGPVTGLAVHPSGAILATVGTDKRFILHSLKNFQSVSSTYTDADITCCDFHVDGLLFFTGGSDGNIRIFDVKTGAPMAALETGGPVRAISFSENGTWFAVAVKGSSNVSVWDIRKQAPIKTFDVGSPIDSVRFDYTGQFLATAGSGSVSVQQWTKSSKSWSEPLRKAVQARDVCETEERTGLDEEVEMLKGRSGYYLAERNAKSAGTVHVPAKASTERTVNVGRGRCQVRASRLQLRPSKVDATAPALTRRWPTRGQRHKQAPGGTSSTLTRCLCLPPSLSPQPHHTTPHYAPASRHINGGIDNKSMDSELPFGYARREKRSAAHMDLDGSASPTCPFDRFAPAADNTAVRFSDTDNEHTERRYSGEAQHTALRFPPIASQSSRRFSPSATHPPLHLPRPAEMPDEPPRRFQGDGLDYRRPITSSANIIDLTNEDAAPSAPPAQQPRPARPPRFGHEIINIEEGDPPSSPEIQFVSSRRIDPPERSGPTPFLELDDEDEDEVEFLRANPLPEAERRPTRIADLLQDPVFRARAPHLRGSLERHEEGEMRRAREAQIARMERLFAASRNRRTARPMTGGARPVVRIGAPRRGGGTTIHVGFLAPNMDFGAVGFNLGFVDEGEAQVPPPPTYEAPVEAPEGFTRSPNEEEVLVCPNCGEELCVGEGERKRQVWLVKGCGHVYCGECMGSRHITKKGKEKATPARTKPFKECVVDGCTRKVSSKNAVIQIFL</sequence>
<dbReference type="GO" id="GO:0000398">
    <property type="term" value="P:mRNA splicing, via spliceosome"/>
    <property type="evidence" value="ECO:0007669"/>
    <property type="project" value="InterPro"/>
</dbReference>
<dbReference type="Proteomes" id="UP001280581">
    <property type="component" value="Unassembled WGS sequence"/>
</dbReference>
<evidence type="ECO:0000256" key="1">
    <source>
        <dbReference type="ARBA" id="ARBA00004123"/>
    </source>
</evidence>
<keyword evidence="13" id="KW-0862">Zinc</keyword>
<evidence type="ECO:0000256" key="4">
    <source>
        <dbReference type="ARBA" id="ARBA00022574"/>
    </source>
</evidence>
<comment type="similarity">
    <text evidence="3 19">Belongs to the WD repeat PRP19 family.</text>
</comment>
<dbReference type="SMART" id="SM00320">
    <property type="entry name" value="WD40"/>
    <property type="match status" value="6"/>
</dbReference>
<comment type="subcellular location">
    <subcellularLocation>
        <location evidence="1 19">Nucleus</location>
    </subcellularLocation>
</comment>
<feature type="compositionally biased region" description="Basic and acidic residues" evidence="20">
    <location>
        <begin position="682"/>
        <end position="695"/>
    </location>
</feature>
<dbReference type="Pfam" id="PF00400">
    <property type="entry name" value="WD40"/>
    <property type="match status" value="3"/>
</dbReference>
<keyword evidence="11" id="KW-0863">Zinc-finger</keyword>
<dbReference type="GO" id="GO:0061630">
    <property type="term" value="F:ubiquitin protein ligase activity"/>
    <property type="evidence" value="ECO:0007669"/>
    <property type="project" value="UniProtKB-UniRule"/>
</dbReference>
<comment type="catalytic activity">
    <reaction evidence="19">
        <text>S-ubiquitinyl-[E2 ubiquitin-conjugating enzyme]-L-cysteine + [acceptor protein]-L-lysine = [E2 ubiquitin-conjugating enzyme]-L-cysteine + N(6)-ubiquitinyl-[acceptor protein]-L-lysine.</text>
        <dbReference type="EC" id="2.3.2.27"/>
    </reaction>
</comment>
<keyword evidence="4 18" id="KW-0853">WD repeat</keyword>
<evidence type="ECO:0000256" key="12">
    <source>
        <dbReference type="ARBA" id="ARBA00022786"/>
    </source>
</evidence>
<dbReference type="GO" id="GO:0071006">
    <property type="term" value="C:U2-type catalytic step 1 spliceosome"/>
    <property type="evidence" value="ECO:0007669"/>
    <property type="project" value="TreeGrafter"/>
</dbReference>
<dbReference type="EC" id="2.3.2.27" evidence="19"/>
<evidence type="ECO:0000256" key="16">
    <source>
        <dbReference type="ARBA" id="ARBA00023204"/>
    </source>
</evidence>
<comment type="subunit">
    <text evidence="19">Homotetramer.</text>
</comment>
<comment type="function">
    <text evidence="19">Ubiquitin-protein ligase which is mainly involved pre-mRNA splicing and DNA repair. Required for pre-mRNA splicing as component of the spliceosome.</text>
</comment>
<organism evidence="22 23">
    <name type="scientific">Pseudopithomyces chartarum</name>
    <dbReference type="NCBI Taxonomy" id="1892770"/>
    <lineage>
        <taxon>Eukaryota</taxon>
        <taxon>Fungi</taxon>
        <taxon>Dikarya</taxon>
        <taxon>Ascomycota</taxon>
        <taxon>Pezizomycotina</taxon>
        <taxon>Dothideomycetes</taxon>
        <taxon>Pleosporomycetidae</taxon>
        <taxon>Pleosporales</taxon>
        <taxon>Massarineae</taxon>
        <taxon>Didymosphaeriaceae</taxon>
        <taxon>Pseudopithomyces</taxon>
    </lineage>
</organism>
<feature type="repeat" description="WD" evidence="18">
    <location>
        <begin position="321"/>
        <end position="355"/>
    </location>
</feature>
<evidence type="ECO:0000256" key="14">
    <source>
        <dbReference type="ARBA" id="ARBA00023110"/>
    </source>
</evidence>
<dbReference type="PROSITE" id="PS50082">
    <property type="entry name" value="WD_REPEATS_2"/>
    <property type="match status" value="1"/>
</dbReference>
<proteinExistence type="inferred from homology"/>
<feature type="compositionally biased region" description="Polar residues" evidence="20">
    <location>
        <begin position="655"/>
        <end position="666"/>
    </location>
</feature>